<evidence type="ECO:0000313" key="2">
    <source>
        <dbReference type="EMBL" id="KAG2976778.1"/>
    </source>
</evidence>
<evidence type="ECO:0008006" key="5">
    <source>
        <dbReference type="Google" id="ProtNLM"/>
    </source>
</evidence>
<protein>
    <recommendedName>
        <fullName evidence="5">HTH CENPB-type domain-containing protein</fullName>
    </recommendedName>
</protein>
<sequence length="142" mass="16441">MLRRFRAGCLRRQRARPRFQLLLDQCMVEYALASQDLGLSLSGSMIIAQAKKNLIRLNVPPASWPRLGWARLRNLQDRYGMRWSRAHGEDDLVNLEPVQDEVKSLCNLIRTYPCTDVYNMDERESSSITCPVALFASMRRLL</sequence>
<dbReference type="VEuPathDB" id="FungiDB:PC110_g11941"/>
<accession>A0A329S4Q5</accession>
<name>A0A329S4Q5_9STRA</name>
<dbReference type="EMBL" id="RCMG01000447">
    <property type="protein sequence ID" value="KAG2854108.1"/>
    <property type="molecule type" value="Genomic_DNA"/>
</dbReference>
<comment type="caution">
    <text evidence="3">The sequence shown here is derived from an EMBL/GenBank/DDBJ whole genome shotgun (WGS) entry which is preliminary data.</text>
</comment>
<reference evidence="1" key="2">
    <citation type="submission" date="2018-10" db="EMBL/GenBank/DDBJ databases">
        <title>Effector identification in a new, highly contiguous assembly of the strawberry crown rot pathogen Phytophthora cactorum.</title>
        <authorList>
            <person name="Armitage A.D."/>
            <person name="Nellist C.F."/>
            <person name="Bates H."/>
            <person name="Vickerstaff R.J."/>
            <person name="Harrison R.J."/>
        </authorList>
    </citation>
    <scope>NUCLEOTIDE SEQUENCE</scope>
    <source>
        <strain evidence="1">15-7</strain>
        <strain evidence="2">P415</strain>
    </source>
</reference>
<evidence type="ECO:0000313" key="4">
    <source>
        <dbReference type="Proteomes" id="UP000251314"/>
    </source>
</evidence>
<gene>
    <name evidence="3" type="ORF">PC110_g11941</name>
    <name evidence="1" type="ORF">PC113_g13610</name>
    <name evidence="2" type="ORF">PC118_g13243</name>
</gene>
<dbReference type="AlphaFoldDB" id="A0A329S4Q5"/>
<dbReference type="Proteomes" id="UP000697107">
    <property type="component" value="Unassembled WGS sequence"/>
</dbReference>
<dbReference type="Proteomes" id="UP000251314">
    <property type="component" value="Unassembled WGS sequence"/>
</dbReference>
<dbReference type="Proteomes" id="UP000735874">
    <property type="component" value="Unassembled WGS sequence"/>
</dbReference>
<dbReference type="OrthoDB" id="124404at2759"/>
<proteinExistence type="predicted"/>
<dbReference type="EMBL" id="RCML01000448">
    <property type="protein sequence ID" value="KAG2976778.1"/>
    <property type="molecule type" value="Genomic_DNA"/>
</dbReference>
<evidence type="ECO:0000313" key="1">
    <source>
        <dbReference type="EMBL" id="KAG2854108.1"/>
    </source>
</evidence>
<dbReference type="EMBL" id="MJFZ01000310">
    <property type="protein sequence ID" value="RAW31721.1"/>
    <property type="molecule type" value="Genomic_DNA"/>
</dbReference>
<keyword evidence="4" id="KW-1185">Reference proteome</keyword>
<evidence type="ECO:0000313" key="3">
    <source>
        <dbReference type="EMBL" id="RAW31721.1"/>
    </source>
</evidence>
<organism evidence="3 4">
    <name type="scientific">Phytophthora cactorum</name>
    <dbReference type="NCBI Taxonomy" id="29920"/>
    <lineage>
        <taxon>Eukaryota</taxon>
        <taxon>Sar</taxon>
        <taxon>Stramenopiles</taxon>
        <taxon>Oomycota</taxon>
        <taxon>Peronosporomycetes</taxon>
        <taxon>Peronosporales</taxon>
        <taxon>Peronosporaceae</taxon>
        <taxon>Phytophthora</taxon>
    </lineage>
</organism>
<reference evidence="3 4" key="1">
    <citation type="submission" date="2018-01" db="EMBL/GenBank/DDBJ databases">
        <title>Draft genome of the strawberry crown rot pathogen Phytophthora cactorum.</title>
        <authorList>
            <person name="Armitage A.D."/>
            <person name="Lysoe E."/>
            <person name="Nellist C.F."/>
            <person name="Harrison R.J."/>
            <person name="Brurberg M.B."/>
        </authorList>
    </citation>
    <scope>NUCLEOTIDE SEQUENCE [LARGE SCALE GENOMIC DNA]</scope>
    <source>
        <strain evidence="3 4">10300</strain>
    </source>
</reference>